<accession>A0A6H5I597</accession>
<feature type="compositionally biased region" description="Basic and acidic residues" evidence="1">
    <location>
        <begin position="125"/>
        <end position="149"/>
    </location>
</feature>
<feature type="compositionally biased region" description="Polar residues" evidence="1">
    <location>
        <begin position="94"/>
        <end position="108"/>
    </location>
</feature>
<reference evidence="2 3" key="1">
    <citation type="submission" date="2020-02" db="EMBL/GenBank/DDBJ databases">
        <authorList>
            <person name="Ferguson B K."/>
        </authorList>
    </citation>
    <scope>NUCLEOTIDE SEQUENCE [LARGE SCALE GENOMIC DNA]</scope>
</reference>
<evidence type="ECO:0000313" key="3">
    <source>
        <dbReference type="Proteomes" id="UP000479190"/>
    </source>
</evidence>
<organism evidence="2 3">
    <name type="scientific">Trichogramma brassicae</name>
    <dbReference type="NCBI Taxonomy" id="86971"/>
    <lineage>
        <taxon>Eukaryota</taxon>
        <taxon>Metazoa</taxon>
        <taxon>Ecdysozoa</taxon>
        <taxon>Arthropoda</taxon>
        <taxon>Hexapoda</taxon>
        <taxon>Insecta</taxon>
        <taxon>Pterygota</taxon>
        <taxon>Neoptera</taxon>
        <taxon>Endopterygota</taxon>
        <taxon>Hymenoptera</taxon>
        <taxon>Apocrita</taxon>
        <taxon>Proctotrupomorpha</taxon>
        <taxon>Chalcidoidea</taxon>
        <taxon>Trichogrammatidae</taxon>
        <taxon>Trichogramma</taxon>
    </lineage>
</organism>
<gene>
    <name evidence="2" type="ORF">TBRA_LOCUS2028</name>
</gene>
<dbReference type="GO" id="GO:0071897">
    <property type="term" value="P:DNA biosynthetic process"/>
    <property type="evidence" value="ECO:0007669"/>
    <property type="project" value="UniProtKB-ARBA"/>
</dbReference>
<dbReference type="SUPFAM" id="SSF56672">
    <property type="entry name" value="DNA/RNA polymerases"/>
    <property type="match status" value="1"/>
</dbReference>
<dbReference type="InterPro" id="IPR043502">
    <property type="entry name" value="DNA/RNA_pol_sf"/>
</dbReference>
<sequence>MTEGYCHPIPLTVDILERLASANYISCIDLRSGFHQIAMDEGFSIQDRICWTRWAMATIEGVESRKIPTREQDDTGNDMPYDPPDDVRFEQQQDETSPVDQSYQQNYGRTKKSVDKQSENSLQLSEKRNEVTDRLSIIERSNDHDKETTKGLSRQRSRSK</sequence>
<dbReference type="EMBL" id="CADCXV010000404">
    <property type="protein sequence ID" value="CAB0030012.1"/>
    <property type="molecule type" value="Genomic_DNA"/>
</dbReference>
<protein>
    <recommendedName>
        <fullName evidence="4">Reverse transcriptase domain-containing protein</fullName>
    </recommendedName>
</protein>
<evidence type="ECO:0000313" key="2">
    <source>
        <dbReference type="EMBL" id="CAB0030012.1"/>
    </source>
</evidence>
<dbReference type="InterPro" id="IPR043128">
    <property type="entry name" value="Rev_trsase/Diguanyl_cyclase"/>
</dbReference>
<dbReference type="Proteomes" id="UP000479190">
    <property type="component" value="Unassembled WGS sequence"/>
</dbReference>
<feature type="compositionally biased region" description="Basic and acidic residues" evidence="1">
    <location>
        <begin position="62"/>
        <end position="73"/>
    </location>
</feature>
<dbReference type="Gene3D" id="3.10.10.10">
    <property type="entry name" value="HIV Type 1 Reverse Transcriptase, subunit A, domain 1"/>
    <property type="match status" value="1"/>
</dbReference>
<feature type="region of interest" description="Disordered" evidence="1">
    <location>
        <begin position="62"/>
        <end position="160"/>
    </location>
</feature>
<keyword evidence="3" id="KW-1185">Reference proteome</keyword>
<dbReference type="OrthoDB" id="117296at2759"/>
<dbReference type="Gene3D" id="3.30.70.270">
    <property type="match status" value="1"/>
</dbReference>
<proteinExistence type="predicted"/>
<dbReference type="AlphaFoldDB" id="A0A6H5I597"/>
<name>A0A6H5I597_9HYME</name>
<evidence type="ECO:0000256" key="1">
    <source>
        <dbReference type="SAM" id="MobiDB-lite"/>
    </source>
</evidence>
<evidence type="ECO:0008006" key="4">
    <source>
        <dbReference type="Google" id="ProtNLM"/>
    </source>
</evidence>